<dbReference type="RefSeq" id="WP_014767364.1">
    <property type="nucleotide sequence ID" value="NC_018001.1"/>
</dbReference>
<protein>
    <submittedName>
        <fullName evidence="2">Uncharacterized protein</fullName>
    </submittedName>
</protein>
<organism evidence="2 3">
    <name type="scientific">Desulfurococcus amylolyticus DSM 16532</name>
    <dbReference type="NCBI Taxonomy" id="768672"/>
    <lineage>
        <taxon>Archaea</taxon>
        <taxon>Thermoproteota</taxon>
        <taxon>Thermoprotei</taxon>
        <taxon>Desulfurococcales</taxon>
        <taxon>Desulfurococcaceae</taxon>
        <taxon>Desulfurococcus</taxon>
    </lineage>
</organism>
<gene>
    <name evidence="2" type="ORF">Desfe_0562</name>
</gene>
<dbReference type="HOGENOM" id="CLU_171553_1_0_2"/>
<dbReference type="eggNOG" id="arCOG03655">
    <property type="taxonomic scope" value="Archaea"/>
</dbReference>
<feature type="transmembrane region" description="Helical" evidence="1">
    <location>
        <begin position="43"/>
        <end position="70"/>
    </location>
</feature>
<sequence>MLLPGIIVKLLEELQRLIQGVKVAMIENAVGSLELEYKELDTVFLLILIGSLAGIIPIPPVLAVDILPLLRDEMHLLEDRAYRGDDVIGDLFSSLGGEW</sequence>
<evidence type="ECO:0000313" key="3">
    <source>
        <dbReference type="Proteomes" id="UP000006175"/>
    </source>
</evidence>
<keyword evidence="3" id="KW-1185">Reference proteome</keyword>
<dbReference type="EMBL" id="CP003321">
    <property type="protein sequence ID" value="AFL66463.1"/>
    <property type="molecule type" value="Genomic_DNA"/>
</dbReference>
<dbReference type="Proteomes" id="UP000006175">
    <property type="component" value="Chromosome"/>
</dbReference>
<keyword evidence="1" id="KW-0472">Membrane</keyword>
<keyword evidence="1" id="KW-0812">Transmembrane</keyword>
<accession>I3XR89</accession>
<dbReference type="InterPro" id="IPR058303">
    <property type="entry name" value="DUF7990"/>
</dbReference>
<evidence type="ECO:0000256" key="1">
    <source>
        <dbReference type="SAM" id="Phobius"/>
    </source>
</evidence>
<proteinExistence type="predicted"/>
<dbReference type="OrthoDB" id="21404at2157"/>
<name>I3XR89_DESAM</name>
<evidence type="ECO:0000313" key="2">
    <source>
        <dbReference type="EMBL" id="AFL66463.1"/>
    </source>
</evidence>
<keyword evidence="1" id="KW-1133">Transmembrane helix</keyword>
<dbReference type="AlphaFoldDB" id="I3XR89"/>
<dbReference type="GeneID" id="13062252"/>
<dbReference type="KEGG" id="dfd:Desfe_0562"/>
<dbReference type="Pfam" id="PF25952">
    <property type="entry name" value="DUF7990"/>
    <property type="match status" value="1"/>
</dbReference>
<reference evidence="2 3" key="1">
    <citation type="journal article" date="2012" name="J. Bacteriol.">
        <title>Complete Genome Sequence of Desulfurococcus fermentans, a Hyperthermophilic Cellulolytic Crenarchaeon Isolated from a Freshwater Hot Spring in Kamchatka, Russia.</title>
        <authorList>
            <person name="Susanti D."/>
            <person name="Johnson E.F."/>
            <person name="Rodriguez J.R."/>
            <person name="Anderson I."/>
            <person name="Perevalova A.A."/>
            <person name="Kyrpides N."/>
            <person name="Lucas S."/>
            <person name="Han J."/>
            <person name="Lapidus A."/>
            <person name="Cheng J.F."/>
            <person name="Goodwin L."/>
            <person name="Pitluck S."/>
            <person name="Mavrommatis K."/>
            <person name="Peters L."/>
            <person name="Land M.L."/>
            <person name="Hauser L."/>
            <person name="Gopalan V."/>
            <person name="Chan P.P."/>
            <person name="Lowe T.M."/>
            <person name="Atomi H."/>
            <person name="Bonch-Osmolovskaya E.A."/>
            <person name="Woyke T."/>
            <person name="Mukhopadhyay B."/>
        </authorList>
    </citation>
    <scope>NUCLEOTIDE SEQUENCE [LARGE SCALE GENOMIC DNA]</scope>
    <source>
        <strain evidence="2 3">DSM 16532</strain>
    </source>
</reference>